<reference evidence="1 2" key="1">
    <citation type="submission" date="2020-07" db="EMBL/GenBank/DDBJ databases">
        <title>Sequencing the genomes of 1000 actinobacteria strains.</title>
        <authorList>
            <person name="Klenk H.-P."/>
        </authorList>
    </citation>
    <scope>NUCLEOTIDE SEQUENCE [LARGE SCALE GENOMIC DNA]</scope>
    <source>
        <strain evidence="1 2">DSM 19970</strain>
    </source>
</reference>
<dbReference type="PANTHER" id="PTHR33639:SF2">
    <property type="entry name" value="DUF393 DOMAIN-CONTAINING PROTEIN"/>
    <property type="match status" value="1"/>
</dbReference>
<name>A0A7Y9ZB86_9MICO</name>
<accession>A0A7Y9ZB86</accession>
<evidence type="ECO:0000313" key="1">
    <source>
        <dbReference type="EMBL" id="NYI40915.1"/>
    </source>
</evidence>
<sequence length="144" mass="15340">MSNPSPIVVFDGECALCNGFVAWLIRHDARGHFLIAGSAGDVGAAVVAAAGLDSRITASTLLVWDGTAHVRSGAIIAVARGLPWPWRVVAGIRVVPRFLRDAAYRYVASRRPRMRAEDPACGVPPADLVALWRSRLASIGDVRA</sequence>
<comment type="caution">
    <text evidence="1">The sequence shown here is derived from an EMBL/GenBank/DDBJ whole genome shotgun (WGS) entry which is preliminary data.</text>
</comment>
<dbReference type="InterPro" id="IPR052927">
    <property type="entry name" value="DCC_oxidoreductase"/>
</dbReference>
<dbReference type="AlphaFoldDB" id="A0A7Y9ZB86"/>
<dbReference type="Proteomes" id="UP000547973">
    <property type="component" value="Unassembled WGS sequence"/>
</dbReference>
<dbReference type="PANTHER" id="PTHR33639">
    <property type="entry name" value="THIOL-DISULFIDE OXIDOREDUCTASE DCC"/>
    <property type="match status" value="1"/>
</dbReference>
<gene>
    <name evidence="1" type="ORF">BKA03_001034</name>
</gene>
<dbReference type="EMBL" id="JACBZO010000001">
    <property type="protein sequence ID" value="NYI40915.1"/>
    <property type="molecule type" value="Genomic_DNA"/>
</dbReference>
<organism evidence="1 2">
    <name type="scientific">Demequina lutea</name>
    <dbReference type="NCBI Taxonomy" id="431489"/>
    <lineage>
        <taxon>Bacteria</taxon>
        <taxon>Bacillati</taxon>
        <taxon>Actinomycetota</taxon>
        <taxon>Actinomycetes</taxon>
        <taxon>Micrococcales</taxon>
        <taxon>Demequinaceae</taxon>
        <taxon>Demequina</taxon>
    </lineage>
</organism>
<protein>
    <submittedName>
        <fullName evidence="1">Putative DCC family thiol-disulfide oxidoreductase YuxK</fullName>
    </submittedName>
</protein>
<dbReference type="Pfam" id="PF04134">
    <property type="entry name" value="DCC1-like"/>
    <property type="match status" value="1"/>
</dbReference>
<proteinExistence type="predicted"/>
<dbReference type="RefSeq" id="WP_062075890.1">
    <property type="nucleotide sequence ID" value="NZ_BBRC01000014.1"/>
</dbReference>
<dbReference type="GO" id="GO:0015035">
    <property type="term" value="F:protein-disulfide reductase activity"/>
    <property type="evidence" value="ECO:0007669"/>
    <property type="project" value="InterPro"/>
</dbReference>
<keyword evidence="2" id="KW-1185">Reference proteome</keyword>
<evidence type="ECO:0000313" key="2">
    <source>
        <dbReference type="Proteomes" id="UP000547973"/>
    </source>
</evidence>
<dbReference type="InterPro" id="IPR007263">
    <property type="entry name" value="DCC1-like"/>
</dbReference>